<dbReference type="SUPFAM" id="SSF52540">
    <property type="entry name" value="P-loop containing nucleoside triphosphate hydrolases"/>
    <property type="match status" value="1"/>
</dbReference>
<name>A0A3F3IME8_SALER</name>
<dbReference type="PANTHER" id="PTHR35894:SF5">
    <property type="entry name" value="MU-LIKE PROPHAGE FLUMU DNA TRANSPOSITION PROTEIN B"/>
    <property type="match status" value="1"/>
</dbReference>
<sequence length="313" mass="34209">MTEMTEVIKSVKDIIKRHSLTQRDVAAEAGISEGQMSAVLNGKYTGDNGRAAELLSVWLDGFRQRQALPDMPGFVETPTSRQLRDAFTFARAAGCMSTIVGTPGVGKTESALQYCAENRANTWMITLSPSRCSLTECLLELAEELGLPDRRRNKGSLSRGICRRLRGTRGLIIIDEADHLGVDGLEEFRAIQDATHVGMVLIGNPQGVLKPIDSRYATDELERLCSRIARPVTLKKAKKADVTALAEAWGITGDSELKLVYSIAARAGALRVLSHTLRQAWILARGAEADALSESHIRQAFKEVYGKDLSLKS</sequence>
<dbReference type="InterPro" id="IPR027417">
    <property type="entry name" value="P-loop_NTPase"/>
</dbReference>
<dbReference type="GO" id="GO:0016887">
    <property type="term" value="F:ATP hydrolysis activity"/>
    <property type="evidence" value="ECO:0007669"/>
    <property type="project" value="InterPro"/>
</dbReference>
<evidence type="ECO:0000259" key="1">
    <source>
        <dbReference type="PROSITE" id="PS50943"/>
    </source>
</evidence>
<dbReference type="GO" id="GO:0006313">
    <property type="term" value="P:DNA transposition"/>
    <property type="evidence" value="ECO:0007669"/>
    <property type="project" value="InterPro"/>
</dbReference>
<gene>
    <name evidence="2" type="ORF">BH006_17430</name>
</gene>
<reference evidence="2" key="1">
    <citation type="submission" date="2016-09" db="EMBL/GenBank/DDBJ databases">
        <title>Whole Genome Sequencing of Salmonella enterica subsp. enterica serovar Nottingham.</title>
        <authorList>
            <person name="Zheng J."/>
            <person name="Wang H."/>
        </authorList>
    </citation>
    <scope>NUCLEOTIDE SEQUENCE [LARGE SCALE GENOMIC DNA]</scope>
    <source>
        <strain evidence="2">CFSAN055411</strain>
    </source>
</reference>
<dbReference type="SUPFAM" id="SSF47681">
    <property type="entry name" value="C-terminal domain of B transposition protein"/>
    <property type="match status" value="1"/>
</dbReference>
<dbReference type="PANTHER" id="PTHR35894">
    <property type="entry name" value="GENERAL SECRETION PATHWAY PROTEIN A-RELATED"/>
    <property type="match status" value="1"/>
</dbReference>
<dbReference type="Gene3D" id="1.10.260.40">
    <property type="entry name" value="lambda repressor-like DNA-binding domains"/>
    <property type="match status" value="1"/>
</dbReference>
<dbReference type="PROSITE" id="PS50943">
    <property type="entry name" value="HTH_CROC1"/>
    <property type="match status" value="1"/>
</dbReference>
<dbReference type="InterPro" id="IPR010982">
    <property type="entry name" value="Lambda_DNA-bd_dom_sf"/>
</dbReference>
<dbReference type="Pfam" id="PF09077">
    <property type="entry name" value="Phage-MuB_C"/>
    <property type="match status" value="1"/>
</dbReference>
<dbReference type="Gene3D" id="3.40.50.300">
    <property type="entry name" value="P-loop containing nucleotide triphosphate hydrolases"/>
    <property type="match status" value="1"/>
</dbReference>
<dbReference type="InterPro" id="IPR009084">
    <property type="entry name" value="B_transpositn_C"/>
</dbReference>
<dbReference type="InterPro" id="IPR049945">
    <property type="entry name" value="AAA_22"/>
</dbReference>
<protein>
    <submittedName>
        <fullName evidence="2">Transcriptional regulator</fullName>
    </submittedName>
</protein>
<proteinExistence type="predicted"/>
<organism evidence="2">
    <name type="scientific">Salmonella enterica</name>
    <name type="common">Salmonella choleraesuis</name>
    <dbReference type="NCBI Taxonomy" id="28901"/>
    <lineage>
        <taxon>Bacteria</taxon>
        <taxon>Pseudomonadati</taxon>
        <taxon>Pseudomonadota</taxon>
        <taxon>Gammaproteobacteria</taxon>
        <taxon>Enterobacterales</taxon>
        <taxon>Enterobacteriaceae</taxon>
        <taxon>Salmonella</taxon>
    </lineage>
</organism>
<dbReference type="Pfam" id="PF13401">
    <property type="entry name" value="AAA_22"/>
    <property type="match status" value="1"/>
</dbReference>
<dbReference type="RefSeq" id="WP_069721207.1">
    <property type="nucleotide sequence ID" value="NZ_MJEL01000009.1"/>
</dbReference>
<feature type="domain" description="HTH cro/C1-type" evidence="1">
    <location>
        <begin position="11"/>
        <end position="44"/>
    </location>
</feature>
<evidence type="ECO:0000313" key="2">
    <source>
        <dbReference type="EMBL" id="OEH98442.1"/>
    </source>
</evidence>
<accession>A0A3F3IME8</accession>
<dbReference type="GO" id="GO:0003677">
    <property type="term" value="F:DNA binding"/>
    <property type="evidence" value="ECO:0007669"/>
    <property type="project" value="InterPro"/>
</dbReference>
<dbReference type="AlphaFoldDB" id="A0A3F3IME8"/>
<dbReference type="CDD" id="cd00093">
    <property type="entry name" value="HTH_XRE"/>
    <property type="match status" value="1"/>
</dbReference>
<comment type="caution">
    <text evidence="2">The sequence shown here is derived from an EMBL/GenBank/DDBJ whole genome shotgun (WGS) entry which is preliminary data.</text>
</comment>
<dbReference type="Proteomes" id="UP000852880">
    <property type="component" value="Unassembled WGS sequence"/>
</dbReference>
<dbReference type="InterPro" id="IPR036733">
    <property type="entry name" value="B_transposit_C_sf"/>
</dbReference>
<dbReference type="InterPro" id="IPR001387">
    <property type="entry name" value="Cro/C1-type_HTH"/>
</dbReference>
<dbReference type="InterPro" id="IPR052026">
    <property type="entry name" value="ExeA_AAA_ATPase_DNA-bind"/>
</dbReference>
<dbReference type="EMBL" id="MJEL01000009">
    <property type="protein sequence ID" value="OEH98442.1"/>
    <property type="molecule type" value="Genomic_DNA"/>
</dbReference>
<dbReference type="SUPFAM" id="SSF47413">
    <property type="entry name" value="lambda repressor-like DNA-binding domains"/>
    <property type="match status" value="1"/>
</dbReference>
<dbReference type="Gene3D" id="1.10.1180.10">
    <property type="entry name" value="B transposition protein, C-terminal domain"/>
    <property type="match status" value="1"/>
</dbReference>